<evidence type="ECO:0000256" key="1">
    <source>
        <dbReference type="SAM" id="MobiDB-lite"/>
    </source>
</evidence>
<dbReference type="AlphaFoldDB" id="A0A8K0WJP8"/>
<protein>
    <submittedName>
        <fullName evidence="2">Uncharacterized protein</fullName>
    </submittedName>
</protein>
<feature type="region of interest" description="Disordered" evidence="1">
    <location>
        <begin position="368"/>
        <end position="405"/>
    </location>
</feature>
<gene>
    <name evidence="2" type="ORF">B0I35DRAFT_415010</name>
</gene>
<proteinExistence type="predicted"/>
<evidence type="ECO:0000313" key="3">
    <source>
        <dbReference type="Proteomes" id="UP000813444"/>
    </source>
</evidence>
<dbReference type="EMBL" id="JAGPNK010000030">
    <property type="protein sequence ID" value="KAH7303668.1"/>
    <property type="molecule type" value="Genomic_DNA"/>
</dbReference>
<feature type="region of interest" description="Disordered" evidence="1">
    <location>
        <begin position="316"/>
        <end position="341"/>
    </location>
</feature>
<keyword evidence="3" id="KW-1185">Reference proteome</keyword>
<accession>A0A8K0WJP8</accession>
<dbReference type="Proteomes" id="UP000813444">
    <property type="component" value="Unassembled WGS sequence"/>
</dbReference>
<name>A0A8K0WJP8_9HYPO</name>
<reference evidence="2" key="1">
    <citation type="journal article" date="2021" name="Nat. Commun.">
        <title>Genetic determinants of endophytism in the Arabidopsis root mycobiome.</title>
        <authorList>
            <person name="Mesny F."/>
            <person name="Miyauchi S."/>
            <person name="Thiergart T."/>
            <person name="Pickel B."/>
            <person name="Atanasova L."/>
            <person name="Karlsson M."/>
            <person name="Huettel B."/>
            <person name="Barry K.W."/>
            <person name="Haridas S."/>
            <person name="Chen C."/>
            <person name="Bauer D."/>
            <person name="Andreopoulos W."/>
            <person name="Pangilinan J."/>
            <person name="LaButti K."/>
            <person name="Riley R."/>
            <person name="Lipzen A."/>
            <person name="Clum A."/>
            <person name="Drula E."/>
            <person name="Henrissat B."/>
            <person name="Kohler A."/>
            <person name="Grigoriev I.V."/>
            <person name="Martin F.M."/>
            <person name="Hacquard S."/>
        </authorList>
    </citation>
    <scope>NUCLEOTIDE SEQUENCE</scope>
    <source>
        <strain evidence="2">MPI-CAGE-CH-0235</strain>
    </source>
</reference>
<comment type="caution">
    <text evidence="2">The sequence shown here is derived from an EMBL/GenBank/DDBJ whole genome shotgun (WGS) entry which is preliminary data.</text>
</comment>
<evidence type="ECO:0000313" key="2">
    <source>
        <dbReference type="EMBL" id="KAH7303668.1"/>
    </source>
</evidence>
<organism evidence="2 3">
    <name type="scientific">Stachybotrys elegans</name>
    <dbReference type="NCBI Taxonomy" id="80388"/>
    <lineage>
        <taxon>Eukaryota</taxon>
        <taxon>Fungi</taxon>
        <taxon>Dikarya</taxon>
        <taxon>Ascomycota</taxon>
        <taxon>Pezizomycotina</taxon>
        <taxon>Sordariomycetes</taxon>
        <taxon>Hypocreomycetidae</taxon>
        <taxon>Hypocreales</taxon>
        <taxon>Stachybotryaceae</taxon>
        <taxon>Stachybotrys</taxon>
    </lineage>
</organism>
<sequence>MSTCGLTTLCSDTMCSSMPICTTQSRRHITHAHRPRHERTNRQGDYLHGMLPRIYRHGVAPPNEPEKASDDISAQALLQVPTRWLVVRSRRGLVVESDRQWSVDISPFVSGGDGVKVIERRGPSRQAPASEELQPIFVSYQLHSINVFSIVNDFGYSSGKGPSLAMAHYYVIGWHSQDHGSHVSASNKGEQEAAKRTQCLAELHMKLKRDEVATLAGKLEQSGLKLRLKQAAAPFFYIQRIFSSSEAWHQAGHMTSATTCYPTRYQTAKAKSTEALSKGWKDFSPIAKGNCQRTSNLPPKLLSGFRDSLTMRLQGNHAKPINRPSSTSVKPLPSKQAARDEAGQMLTPVSLRKVKTVDKFGQALHAMNSRPRALTDPPPPLYPASPAGPGQRCYPSAATTTAGLL</sequence>